<keyword evidence="1" id="KW-1133">Transmembrane helix</keyword>
<comment type="caution">
    <text evidence="2">The sequence shown here is derived from an EMBL/GenBank/DDBJ whole genome shotgun (WGS) entry which is preliminary data.</text>
</comment>
<keyword evidence="1" id="KW-0812">Transmembrane</keyword>
<feature type="transmembrane region" description="Helical" evidence="1">
    <location>
        <begin position="38"/>
        <end position="57"/>
    </location>
</feature>
<dbReference type="AlphaFoldDB" id="A0A4U1B3K9"/>
<name>A0A4U1B3K9_9GAMM</name>
<evidence type="ECO:0000313" key="3">
    <source>
        <dbReference type="Proteomes" id="UP000307999"/>
    </source>
</evidence>
<keyword evidence="3" id="KW-1185">Reference proteome</keyword>
<accession>A0A4U1B3K9</accession>
<dbReference type="RefSeq" id="WP_136736340.1">
    <property type="nucleotide sequence ID" value="NZ_SWDB01000028.1"/>
</dbReference>
<evidence type="ECO:0000313" key="2">
    <source>
        <dbReference type="EMBL" id="TKB44558.1"/>
    </source>
</evidence>
<evidence type="ECO:0000256" key="1">
    <source>
        <dbReference type="SAM" id="Phobius"/>
    </source>
</evidence>
<evidence type="ECO:0008006" key="4">
    <source>
        <dbReference type="Google" id="ProtNLM"/>
    </source>
</evidence>
<dbReference type="OrthoDB" id="332088at2"/>
<dbReference type="Proteomes" id="UP000307999">
    <property type="component" value="Unassembled WGS sequence"/>
</dbReference>
<proteinExistence type="predicted"/>
<organism evidence="2 3">
    <name type="scientific">Thalassotalea mangrovi</name>
    <dbReference type="NCBI Taxonomy" id="2572245"/>
    <lineage>
        <taxon>Bacteria</taxon>
        <taxon>Pseudomonadati</taxon>
        <taxon>Pseudomonadota</taxon>
        <taxon>Gammaproteobacteria</taxon>
        <taxon>Alteromonadales</taxon>
        <taxon>Colwelliaceae</taxon>
        <taxon>Thalassotalea</taxon>
    </lineage>
</organism>
<gene>
    <name evidence="2" type="ORF">E8M12_11795</name>
</gene>
<keyword evidence="1" id="KW-0472">Membrane</keyword>
<sequence>MKQAGLYLLIAGIASLLLNLVGYELKILMWVDNWGENVGWAIRLGAIVIGAVLYFAIKEAPEAEPQQEVKEEA</sequence>
<reference evidence="2 3" key="1">
    <citation type="submission" date="2019-04" db="EMBL/GenBank/DDBJ databases">
        <title>Thalassotalea guangxiensis sp. nov., isolated from sediment of the coastal wetland.</title>
        <authorList>
            <person name="Zheng S."/>
            <person name="Zhang D."/>
        </authorList>
    </citation>
    <scope>NUCLEOTIDE SEQUENCE [LARGE SCALE GENOMIC DNA]</scope>
    <source>
        <strain evidence="2 3">ZS-4</strain>
    </source>
</reference>
<dbReference type="EMBL" id="SWDB01000028">
    <property type="protein sequence ID" value="TKB44558.1"/>
    <property type="molecule type" value="Genomic_DNA"/>
</dbReference>
<protein>
    <recommendedName>
        <fullName evidence="4">DUF378 domain-containing protein</fullName>
    </recommendedName>
</protein>